<reference evidence="2 3" key="1">
    <citation type="journal article" date="2019" name="Emerg. Microbes Infect.">
        <title>Comprehensive subspecies identification of 175 nontuberculous mycobacteria species based on 7547 genomic profiles.</title>
        <authorList>
            <person name="Matsumoto Y."/>
            <person name="Kinjo T."/>
            <person name="Motooka D."/>
            <person name="Nabeya D."/>
            <person name="Jung N."/>
            <person name="Uechi K."/>
            <person name="Horii T."/>
            <person name="Iida T."/>
            <person name="Fujita J."/>
            <person name="Nakamura S."/>
        </authorList>
    </citation>
    <scope>NUCLEOTIDE SEQUENCE [LARGE SCALE GENOMIC DNA]</scope>
    <source>
        <strain evidence="2 3">JCM 30622</strain>
    </source>
</reference>
<dbReference type="Proteomes" id="UP000466578">
    <property type="component" value="Chromosome"/>
</dbReference>
<organism evidence="2 3">
    <name type="scientific">Mycobacterium paraintracellulare</name>
    <dbReference type="NCBI Taxonomy" id="1138383"/>
    <lineage>
        <taxon>Bacteria</taxon>
        <taxon>Bacillati</taxon>
        <taxon>Actinomycetota</taxon>
        <taxon>Actinomycetes</taxon>
        <taxon>Mycobacteriales</taxon>
        <taxon>Mycobacteriaceae</taxon>
        <taxon>Mycobacterium</taxon>
        <taxon>Mycobacterium avium complex (MAC)</taxon>
    </lineage>
</organism>
<proteinExistence type="predicted"/>
<gene>
    <name evidence="2" type="ORF">MPRI_19470</name>
</gene>
<accession>A0ABN6APH3</accession>
<name>A0ABN6APH3_9MYCO</name>
<protein>
    <submittedName>
        <fullName evidence="2">Uncharacterized protein</fullName>
    </submittedName>
</protein>
<dbReference type="EMBL" id="AP022597">
    <property type="protein sequence ID" value="BBY69760.1"/>
    <property type="molecule type" value="Genomic_DNA"/>
</dbReference>
<feature type="region of interest" description="Disordered" evidence="1">
    <location>
        <begin position="1"/>
        <end position="20"/>
    </location>
</feature>
<evidence type="ECO:0000313" key="3">
    <source>
        <dbReference type="Proteomes" id="UP000466578"/>
    </source>
</evidence>
<keyword evidence="3" id="KW-1185">Reference proteome</keyword>
<evidence type="ECO:0000313" key="2">
    <source>
        <dbReference type="EMBL" id="BBY69760.1"/>
    </source>
</evidence>
<evidence type="ECO:0000256" key="1">
    <source>
        <dbReference type="SAM" id="MobiDB-lite"/>
    </source>
</evidence>
<sequence length="112" mass="11557">MRVIAYAPSATTTTSSSGIQNRLNTRNTACVPPAFVAFSQTPDSPVDARRWLPTEAKLGFRVSDGGYANTVASTTPTDPGGVDGVASCVRNGAVIAWPSRRSRSIGIASSGA</sequence>